<dbReference type="GO" id="GO:0003824">
    <property type="term" value="F:catalytic activity"/>
    <property type="evidence" value="ECO:0007669"/>
    <property type="project" value="InterPro"/>
</dbReference>
<dbReference type="SUPFAM" id="SSF56672">
    <property type="entry name" value="DNA/RNA polymerases"/>
    <property type="match status" value="1"/>
</dbReference>
<dbReference type="PANTHER" id="PTHR19446">
    <property type="entry name" value="REVERSE TRANSCRIPTASES"/>
    <property type="match status" value="1"/>
</dbReference>
<dbReference type="CDD" id="cd01650">
    <property type="entry name" value="RT_nLTR_like"/>
    <property type="match status" value="1"/>
</dbReference>
<dbReference type="InterPro" id="IPR036691">
    <property type="entry name" value="Endo/exonu/phosph_ase_sf"/>
</dbReference>
<dbReference type="EMBL" id="VTPC01075658">
    <property type="protein sequence ID" value="KAF2888605.1"/>
    <property type="molecule type" value="Genomic_DNA"/>
</dbReference>
<keyword evidence="1" id="KW-0175">Coiled coil</keyword>
<evidence type="ECO:0000256" key="1">
    <source>
        <dbReference type="SAM" id="Coils"/>
    </source>
</evidence>
<organism evidence="3 4">
    <name type="scientific">Ignelater luminosus</name>
    <name type="common">Cucubano</name>
    <name type="synonym">Pyrophorus luminosus</name>
    <dbReference type="NCBI Taxonomy" id="2038154"/>
    <lineage>
        <taxon>Eukaryota</taxon>
        <taxon>Metazoa</taxon>
        <taxon>Ecdysozoa</taxon>
        <taxon>Arthropoda</taxon>
        <taxon>Hexapoda</taxon>
        <taxon>Insecta</taxon>
        <taxon>Pterygota</taxon>
        <taxon>Neoptera</taxon>
        <taxon>Endopterygota</taxon>
        <taxon>Coleoptera</taxon>
        <taxon>Polyphaga</taxon>
        <taxon>Elateriformia</taxon>
        <taxon>Elateroidea</taxon>
        <taxon>Elateridae</taxon>
        <taxon>Agrypninae</taxon>
        <taxon>Pyrophorini</taxon>
        <taxon>Ignelater</taxon>
    </lineage>
</organism>
<evidence type="ECO:0000259" key="2">
    <source>
        <dbReference type="PROSITE" id="PS50878"/>
    </source>
</evidence>
<dbReference type="InterPro" id="IPR000477">
    <property type="entry name" value="RT_dom"/>
</dbReference>
<protein>
    <recommendedName>
        <fullName evidence="2">Reverse transcriptase domain-containing protein</fullName>
    </recommendedName>
</protein>
<dbReference type="InterPro" id="IPR005135">
    <property type="entry name" value="Endo/exonuclease/phosphatase"/>
</dbReference>
<dbReference type="InterPro" id="IPR043502">
    <property type="entry name" value="DNA/RNA_pol_sf"/>
</dbReference>
<keyword evidence="4" id="KW-1185">Reference proteome</keyword>
<dbReference type="Gene3D" id="3.60.10.10">
    <property type="entry name" value="Endonuclease/exonuclease/phosphatase"/>
    <property type="match status" value="1"/>
</dbReference>
<dbReference type="Pfam" id="PF14529">
    <property type="entry name" value="Exo_endo_phos_2"/>
    <property type="match status" value="1"/>
</dbReference>
<evidence type="ECO:0000313" key="3">
    <source>
        <dbReference type="EMBL" id="KAF2888605.1"/>
    </source>
</evidence>
<dbReference type="AlphaFoldDB" id="A0A8K0CJW2"/>
<feature type="coiled-coil region" evidence="1">
    <location>
        <begin position="539"/>
        <end position="589"/>
    </location>
</feature>
<accession>A0A8K0CJW2</accession>
<dbReference type="GO" id="GO:0071897">
    <property type="term" value="P:DNA biosynthetic process"/>
    <property type="evidence" value="ECO:0007669"/>
    <property type="project" value="UniProtKB-ARBA"/>
</dbReference>
<dbReference type="OrthoDB" id="6818895at2759"/>
<dbReference type="Pfam" id="PF00078">
    <property type="entry name" value="RVT_1"/>
    <property type="match status" value="1"/>
</dbReference>
<feature type="domain" description="Reverse transcriptase" evidence="2">
    <location>
        <begin position="723"/>
        <end position="991"/>
    </location>
</feature>
<dbReference type="Proteomes" id="UP000801492">
    <property type="component" value="Unassembled WGS sequence"/>
</dbReference>
<evidence type="ECO:0000313" key="4">
    <source>
        <dbReference type="Proteomes" id="UP000801492"/>
    </source>
</evidence>
<sequence length="1268" mass="144928">MLEIYYPGKSLLLDESMVLWRESLQVREYIKSKRHKYGAKTRSVEKAKLTEINTKLDKILENDATGKTRLTYAQTAKVPKNPVVMGKREVRPKFKIVIEPANGNEKIKTSDDTKAEILKAVNPRAHALRVVDNDHLKKAGLTARKHVKLNPRMAIYGVPSRITKEELESVLIEQNSPESGKWQTKDIKVLFKFGQRNKSTGKSTWTCYAITSKTTSESGNASDAKTMDTWRKTVRERPLVANVQVNLQNNRMATLQLQETLTQMKADIVLLQEPYTYLNKSKNQRQIPGIGKTYQCLMVKTQEQIQAAIIIADPNLDVLLHAKLTTPTLVVTTIKLRGLAIRVVNAYCPPSQEIEPHLNQIRYSIQHQRVFLAGDFNAKATVWHNPQTDVRGDAVLEFLPQEDLICINRPNNPPTFRSLNGESNIDLTITSSMVEKYIQTWEVKADEIDSDHNIIVSDLSLDHRKYVTKRSNYNLSNINVPELTRQTENPINELERRLWEPTIAHIDERVEALTGGLQRIMEEVLHKRTQYVGKPEWWNDTLERARKQAQNARRLAQRANGTPDHQILRERYRTAKETLKRKIEEVRHKSWATFVSTEISNNPWGTIYKLAASKIKYKTAQTTIRTGRRYTSEHLDSLQAVLQQKFPDDDELTDTPTHREMRQQAQTVQGNPEIDTEITEEEVIQAIATIKEKKAPGWDGIHGIILKILAPTLFNYLRQLYNDCLTMGYFPAAWKKGKLVTILKAPDKDPTDAKSLRPITFLPELGKVFERLIRKSILDQVGEQNILHRRQFGFRAKHSAEQAIEQLIHDIQNNDNKYVAILSVNISGAFDNLWWPTTILRTHEMALSSKIVQIIRNYLDDRQITYNTGNETATRQLTKGCPQGSILGPTLWNLAVDSLLEIHIDHSTLLAYADDIVAVVGASNRRDLETRMAGLTTALEEWTTTQNLETSAQKTVYMMVGRSHLRRNPTVRLNGQLVSRVTQLKYLGVHIDAKLLFDLHIRQTSTRAKNILQILRQQVKKKWGSPPASLRTIYNHAIVPILRYGITVWGSRIHTCRNKRVLQSLHGLATRTITGAYNSVSAEAAQTLAGYTALHQLLEKKLALARIRTTGAADFMGTQFTREEFPRPKLRRQRLREESLPHQQEEWKDTTKGATTHWFFPDISILWGRTISLPSETVSMLTGHGDFQKHLHRTGKADHPYFQHCPQDAADDPIHRLYGCLAYQPLRHQMLQLIPDWPIPPEELGQLVIEEGVIAEMVAAFEHNIPTR</sequence>
<dbReference type="SUPFAM" id="SSF56219">
    <property type="entry name" value="DNase I-like"/>
    <property type="match status" value="1"/>
</dbReference>
<proteinExistence type="predicted"/>
<dbReference type="PROSITE" id="PS50878">
    <property type="entry name" value="RT_POL"/>
    <property type="match status" value="1"/>
</dbReference>
<comment type="caution">
    <text evidence="3">The sequence shown here is derived from an EMBL/GenBank/DDBJ whole genome shotgun (WGS) entry which is preliminary data.</text>
</comment>
<name>A0A8K0CJW2_IGNLU</name>
<gene>
    <name evidence="3" type="ORF">ILUMI_17569</name>
</gene>
<reference evidence="3" key="1">
    <citation type="submission" date="2019-08" db="EMBL/GenBank/DDBJ databases">
        <title>The genome of the North American firefly Photinus pyralis.</title>
        <authorList>
            <consortium name="Photinus pyralis genome working group"/>
            <person name="Fallon T.R."/>
            <person name="Sander Lower S.E."/>
            <person name="Weng J.-K."/>
        </authorList>
    </citation>
    <scope>NUCLEOTIDE SEQUENCE</scope>
    <source>
        <strain evidence="3">TRF0915ILg1</strain>
        <tissue evidence="3">Whole body</tissue>
    </source>
</reference>